<dbReference type="Gene3D" id="3.10.10.10">
    <property type="entry name" value="HIV Type 1 Reverse Transcriptase, subunit A, domain 1"/>
    <property type="match status" value="1"/>
</dbReference>
<comment type="caution">
    <text evidence="2">The sequence shown here is derived from an EMBL/GenBank/DDBJ whole genome shotgun (WGS) entry which is preliminary data.</text>
</comment>
<feature type="compositionally biased region" description="Basic and acidic residues" evidence="1">
    <location>
        <begin position="45"/>
        <end position="60"/>
    </location>
</feature>
<dbReference type="GO" id="GO:0003964">
    <property type="term" value="F:RNA-directed DNA polymerase activity"/>
    <property type="evidence" value="ECO:0007669"/>
    <property type="project" value="UniProtKB-KW"/>
</dbReference>
<dbReference type="SUPFAM" id="SSF56672">
    <property type="entry name" value="DNA/RNA polymerases"/>
    <property type="match status" value="1"/>
</dbReference>
<keyword evidence="2" id="KW-0548">Nucleotidyltransferase</keyword>
<sequence length="269" mass="29120">MADATQIEAEFPDPERGRPSTPTTSPDADRYLSGDTEGGGISESMPDKATDRTDTKDIKTKNQTGTKDIEPKTENQTQIQLDQAQIKLDPGEEPDAKLLIWPTEGKELQRPTPQDAEDDEEVYYHDSGDLSAENLEGNLAVLPEILILTTAKVSIEDPQVGDSGSATPEEIKRLRQIIWKKRHLLIGKGNALPPAAKGVVCDIDVGNAKPIAPRTRKVPTRFHEKVAGLIKGLLAAEIFRPSTSPWASPIGIVRKINGVDSGCVLTTSG</sequence>
<evidence type="ECO:0000313" key="2">
    <source>
        <dbReference type="EMBL" id="OWZ03461.1"/>
    </source>
</evidence>
<proteinExistence type="predicted"/>
<keyword evidence="2" id="KW-0808">Transferase</keyword>
<protein>
    <submittedName>
        <fullName evidence="2">Reverse transcriptase</fullName>
    </submittedName>
</protein>
<name>A0A225VD68_9STRA</name>
<dbReference type="AlphaFoldDB" id="A0A225VD68"/>
<keyword evidence="2" id="KW-0695">RNA-directed DNA polymerase</keyword>
<evidence type="ECO:0000256" key="1">
    <source>
        <dbReference type="SAM" id="MobiDB-lite"/>
    </source>
</evidence>
<organism evidence="2 3">
    <name type="scientific">Phytophthora megakarya</name>
    <dbReference type="NCBI Taxonomy" id="4795"/>
    <lineage>
        <taxon>Eukaryota</taxon>
        <taxon>Sar</taxon>
        <taxon>Stramenopiles</taxon>
        <taxon>Oomycota</taxon>
        <taxon>Peronosporomycetes</taxon>
        <taxon>Peronosporales</taxon>
        <taxon>Peronosporaceae</taxon>
        <taxon>Phytophthora</taxon>
    </lineage>
</organism>
<keyword evidence="3" id="KW-1185">Reference proteome</keyword>
<feature type="region of interest" description="Disordered" evidence="1">
    <location>
        <begin position="100"/>
        <end position="120"/>
    </location>
</feature>
<evidence type="ECO:0000313" key="3">
    <source>
        <dbReference type="Proteomes" id="UP000198211"/>
    </source>
</evidence>
<dbReference type="OrthoDB" id="120907at2759"/>
<gene>
    <name evidence="2" type="ORF">PHMEG_00024807</name>
</gene>
<dbReference type="Proteomes" id="UP000198211">
    <property type="component" value="Unassembled WGS sequence"/>
</dbReference>
<dbReference type="EMBL" id="NBNE01005509">
    <property type="protein sequence ID" value="OWZ03461.1"/>
    <property type="molecule type" value="Genomic_DNA"/>
</dbReference>
<dbReference type="InterPro" id="IPR043502">
    <property type="entry name" value="DNA/RNA_pol_sf"/>
</dbReference>
<feature type="region of interest" description="Disordered" evidence="1">
    <location>
        <begin position="1"/>
        <end position="79"/>
    </location>
</feature>
<accession>A0A225VD68</accession>
<reference evidence="3" key="1">
    <citation type="submission" date="2017-03" db="EMBL/GenBank/DDBJ databases">
        <title>Phytopthora megakarya and P. palmivora, two closely related causual agents of cacao black pod achieved similar genome size and gene model numbers by different mechanisms.</title>
        <authorList>
            <person name="Ali S."/>
            <person name="Shao J."/>
            <person name="Larry D.J."/>
            <person name="Kronmiller B."/>
            <person name="Shen D."/>
            <person name="Strem M.D."/>
            <person name="Melnick R.L."/>
            <person name="Guiltinan M.J."/>
            <person name="Tyler B.M."/>
            <person name="Meinhardt L.W."/>
            <person name="Bailey B.A."/>
        </authorList>
    </citation>
    <scope>NUCLEOTIDE SEQUENCE [LARGE SCALE GENOMIC DNA]</scope>
    <source>
        <strain evidence="3">zdho120</strain>
    </source>
</reference>